<evidence type="ECO:0000256" key="6">
    <source>
        <dbReference type="ARBA" id="ARBA00044196"/>
    </source>
</evidence>
<dbReference type="GO" id="GO:0005829">
    <property type="term" value="C:cytosol"/>
    <property type="evidence" value="ECO:0007669"/>
    <property type="project" value="UniProtKB-SubCell"/>
</dbReference>
<evidence type="ECO:0000256" key="4">
    <source>
        <dbReference type="ARBA" id="ARBA00022540"/>
    </source>
</evidence>
<dbReference type="EMBL" id="KZ663632">
    <property type="protein sequence ID" value="PPS11129.1"/>
    <property type="molecule type" value="Genomic_DNA"/>
</dbReference>
<dbReference type="AlphaFoldDB" id="A0A2P5Y6B7"/>
<keyword evidence="5" id="KW-0648">Protein biosynthesis</keyword>
<comment type="subcellular location">
    <subcellularLocation>
        <location evidence="1">Cytoplasm</location>
        <location evidence="1">Cytosol</location>
    </subcellularLocation>
</comment>
<evidence type="ECO:0000313" key="10">
    <source>
        <dbReference type="EMBL" id="PPS11129.1"/>
    </source>
</evidence>
<sequence>MTMHAYMLYFISVFINMFFKVIAVVPKDIGTAGALRAISHYLTAKDILVVSGDLVSDVSPGAVAATHR</sequence>
<evidence type="ECO:0000256" key="7">
    <source>
        <dbReference type="ARBA" id="ARBA00044229"/>
    </source>
</evidence>
<evidence type="ECO:0000256" key="2">
    <source>
        <dbReference type="ARBA" id="ARBA00007878"/>
    </source>
</evidence>
<keyword evidence="9" id="KW-0812">Transmembrane</keyword>
<dbReference type="InterPro" id="IPR051960">
    <property type="entry name" value="eIF2B_gamma"/>
</dbReference>
<dbReference type="InterPro" id="IPR029044">
    <property type="entry name" value="Nucleotide-diphossugar_trans"/>
</dbReference>
<dbReference type="GO" id="GO:0005851">
    <property type="term" value="C:eukaryotic translation initiation factor 2B complex"/>
    <property type="evidence" value="ECO:0007669"/>
    <property type="project" value="TreeGrafter"/>
</dbReference>
<keyword evidence="9" id="KW-0472">Membrane</keyword>
<dbReference type="PANTHER" id="PTHR45989:SF1">
    <property type="entry name" value="TRANSLATION INITIATION FACTOR EIF-2B SUBUNIT GAMMA"/>
    <property type="match status" value="1"/>
</dbReference>
<dbReference type="GO" id="GO:0002183">
    <property type="term" value="P:cytoplasmic translational initiation"/>
    <property type="evidence" value="ECO:0007669"/>
    <property type="project" value="TreeGrafter"/>
</dbReference>
<accession>A0A2P5Y6B7</accession>
<evidence type="ECO:0000256" key="9">
    <source>
        <dbReference type="SAM" id="Phobius"/>
    </source>
</evidence>
<dbReference type="GO" id="GO:0005085">
    <property type="term" value="F:guanyl-nucleotide exchange factor activity"/>
    <property type="evidence" value="ECO:0007669"/>
    <property type="project" value="TreeGrafter"/>
</dbReference>
<evidence type="ECO:0000256" key="5">
    <source>
        <dbReference type="ARBA" id="ARBA00022917"/>
    </source>
</evidence>
<dbReference type="OrthoDB" id="1019199at2759"/>
<dbReference type="Gene3D" id="3.90.550.10">
    <property type="entry name" value="Spore Coat Polysaccharide Biosynthesis Protein SpsA, Chain A"/>
    <property type="match status" value="1"/>
</dbReference>
<reference evidence="10 11" key="1">
    <citation type="submission" date="2015-01" db="EMBL/GenBank/DDBJ databases">
        <title>Genome of allotetraploid Gossypium barbadense reveals genomic plasticity and fiber elongation in cotton evolution.</title>
        <authorList>
            <person name="Chen X."/>
            <person name="Liu X."/>
            <person name="Zhao B."/>
            <person name="Zheng H."/>
            <person name="Hu Y."/>
            <person name="Lu G."/>
            <person name="Yang C."/>
            <person name="Chen J."/>
            <person name="Shan C."/>
            <person name="Zhang L."/>
            <person name="Zhou Y."/>
            <person name="Wang L."/>
            <person name="Guo W."/>
            <person name="Bai Y."/>
            <person name="Ruan J."/>
            <person name="Shangguan X."/>
            <person name="Mao Y."/>
            <person name="Jiang J."/>
            <person name="Zhu Y."/>
            <person name="Lei J."/>
            <person name="Kang H."/>
            <person name="Chen S."/>
            <person name="He X."/>
            <person name="Wang R."/>
            <person name="Wang Y."/>
            <person name="Chen J."/>
            <person name="Wang L."/>
            <person name="Yu S."/>
            <person name="Wang B."/>
            <person name="Wei J."/>
            <person name="Song S."/>
            <person name="Lu X."/>
            <person name="Gao Z."/>
            <person name="Gu W."/>
            <person name="Deng X."/>
            <person name="Ma D."/>
            <person name="Wang S."/>
            <person name="Liang W."/>
            <person name="Fang L."/>
            <person name="Cai C."/>
            <person name="Zhu X."/>
            <person name="Zhou B."/>
            <person name="Zhang Y."/>
            <person name="Chen Z."/>
            <person name="Xu S."/>
            <person name="Zhu R."/>
            <person name="Wang S."/>
            <person name="Zhang T."/>
            <person name="Zhao G."/>
        </authorList>
    </citation>
    <scope>NUCLEOTIDE SEQUENCE [LARGE SCALE GENOMIC DNA]</scope>
    <source>
        <strain evidence="11">cv. Xinhai21</strain>
        <tissue evidence="10">Leaf</tissue>
    </source>
</reference>
<evidence type="ECO:0000256" key="3">
    <source>
        <dbReference type="ARBA" id="ARBA00022490"/>
    </source>
</evidence>
<dbReference type="GO" id="GO:0003743">
    <property type="term" value="F:translation initiation factor activity"/>
    <property type="evidence" value="ECO:0007669"/>
    <property type="project" value="UniProtKB-KW"/>
</dbReference>
<dbReference type="PANTHER" id="PTHR45989">
    <property type="entry name" value="TRANSLATION INITIATION FACTOR EIF-2B SUBUNIT GAMMA"/>
    <property type="match status" value="1"/>
</dbReference>
<evidence type="ECO:0000256" key="8">
    <source>
        <dbReference type="ARBA" id="ARBA00046432"/>
    </source>
</evidence>
<comment type="similarity">
    <text evidence="2">Belongs to the eIF-2B gamma/epsilon subunits family.</text>
</comment>
<evidence type="ECO:0000313" key="11">
    <source>
        <dbReference type="Proteomes" id="UP000239757"/>
    </source>
</evidence>
<protein>
    <recommendedName>
        <fullName evidence="6">Translation initiation factor eIF2B subunit gamma</fullName>
    </recommendedName>
    <alternativeName>
        <fullName evidence="7">eIF2B GDP-GTP exchange factor subunit gamma</fullName>
    </alternativeName>
</protein>
<feature type="transmembrane region" description="Helical" evidence="9">
    <location>
        <begin position="6"/>
        <end position="26"/>
    </location>
</feature>
<keyword evidence="3" id="KW-0963">Cytoplasm</keyword>
<organism evidence="10 11">
    <name type="scientific">Gossypium barbadense</name>
    <name type="common">Sea Island cotton</name>
    <name type="synonym">Hibiscus barbadensis</name>
    <dbReference type="NCBI Taxonomy" id="3634"/>
    <lineage>
        <taxon>Eukaryota</taxon>
        <taxon>Viridiplantae</taxon>
        <taxon>Streptophyta</taxon>
        <taxon>Embryophyta</taxon>
        <taxon>Tracheophyta</taxon>
        <taxon>Spermatophyta</taxon>
        <taxon>Magnoliopsida</taxon>
        <taxon>eudicotyledons</taxon>
        <taxon>Gunneridae</taxon>
        <taxon>Pentapetalae</taxon>
        <taxon>rosids</taxon>
        <taxon>malvids</taxon>
        <taxon>Malvales</taxon>
        <taxon>Malvaceae</taxon>
        <taxon>Malvoideae</taxon>
        <taxon>Gossypium</taxon>
    </lineage>
</organism>
<evidence type="ECO:0000256" key="1">
    <source>
        <dbReference type="ARBA" id="ARBA00004514"/>
    </source>
</evidence>
<name>A0A2P5Y6B7_GOSBA</name>
<keyword evidence="4" id="KW-0396">Initiation factor</keyword>
<dbReference type="Proteomes" id="UP000239757">
    <property type="component" value="Unassembled WGS sequence"/>
</dbReference>
<gene>
    <name evidence="10" type="ORF">GOBAR_AA09508</name>
</gene>
<comment type="subunit">
    <text evidence="8">Component of the translation initiation factor 2B (eIF2B) complex which is a heterodecamer of two sets of five different subunits: alpha, beta, gamma, delta and epsilon. Subunits alpha, beta and delta comprise a regulatory subcomplex and subunits epsilon and gamma comprise a catalytic subcomplex. Within the complex, the hexameric regulatory complex resides at the center, with the two heterodimeric catalytic subcomplexes bound on opposite sides.</text>
</comment>
<keyword evidence="9" id="KW-1133">Transmembrane helix</keyword>
<proteinExistence type="inferred from homology"/>